<dbReference type="GO" id="GO:0016987">
    <property type="term" value="F:sigma factor activity"/>
    <property type="evidence" value="ECO:0007669"/>
    <property type="project" value="InterPro"/>
</dbReference>
<dbReference type="GO" id="GO:0003677">
    <property type="term" value="F:DNA binding"/>
    <property type="evidence" value="ECO:0007669"/>
    <property type="project" value="InterPro"/>
</dbReference>
<gene>
    <name evidence="2" type="ORF">CQ14_35225</name>
</gene>
<name>A0A0R3MGB5_9BRAD</name>
<sequence>MDLSAIIRRAIEIGNQHGFITFDQINELMNELAPAHKFKPQDIEALLDALSDQGIDVREA</sequence>
<dbReference type="Gene3D" id="1.10.220.120">
    <property type="entry name" value="Sigma-70 factor, region 1.1"/>
    <property type="match status" value="1"/>
</dbReference>
<dbReference type="EMBL" id="LLYB01000097">
    <property type="protein sequence ID" value="KRR19284.1"/>
    <property type="molecule type" value="Genomic_DNA"/>
</dbReference>
<feature type="domain" description="RNA polymerase sigma factor 70 region 1.1" evidence="1">
    <location>
        <begin position="7"/>
        <end position="59"/>
    </location>
</feature>
<evidence type="ECO:0000313" key="2">
    <source>
        <dbReference type="EMBL" id="KRR19284.1"/>
    </source>
</evidence>
<organism evidence="2 3">
    <name type="scientific">Bradyrhizobium lablabi</name>
    <dbReference type="NCBI Taxonomy" id="722472"/>
    <lineage>
        <taxon>Bacteria</taxon>
        <taxon>Pseudomonadati</taxon>
        <taxon>Pseudomonadota</taxon>
        <taxon>Alphaproteobacteria</taxon>
        <taxon>Hyphomicrobiales</taxon>
        <taxon>Nitrobacteraceae</taxon>
        <taxon>Bradyrhizobium</taxon>
    </lineage>
</organism>
<protein>
    <recommendedName>
        <fullName evidence="1">RNA polymerase sigma factor 70 region 1.1 domain-containing protein</fullName>
    </recommendedName>
</protein>
<dbReference type="InterPro" id="IPR042189">
    <property type="entry name" value="RNA_pol_sigma_70_r1_1_sf"/>
</dbReference>
<dbReference type="Proteomes" id="UP000051660">
    <property type="component" value="Unassembled WGS sequence"/>
</dbReference>
<dbReference type="AlphaFoldDB" id="A0A0R3MGB5"/>
<dbReference type="Pfam" id="PF03979">
    <property type="entry name" value="Sigma70_r1_1"/>
    <property type="match status" value="1"/>
</dbReference>
<dbReference type="RefSeq" id="WP_057861132.1">
    <property type="nucleotide sequence ID" value="NZ_LLYB01000097.1"/>
</dbReference>
<dbReference type="InterPro" id="IPR007127">
    <property type="entry name" value="RNA_pol_sigma_70_r1_1"/>
</dbReference>
<accession>A0A0R3MGB5</accession>
<comment type="caution">
    <text evidence="2">The sequence shown here is derived from an EMBL/GenBank/DDBJ whole genome shotgun (WGS) entry which is preliminary data.</text>
</comment>
<proteinExistence type="predicted"/>
<reference evidence="2 3" key="1">
    <citation type="submission" date="2014-03" db="EMBL/GenBank/DDBJ databases">
        <title>Bradyrhizobium valentinum sp. nov., isolated from effective nodules of Lupinus mariae-josephae, a lupine endemic of basic-lime soils in Eastern Spain.</title>
        <authorList>
            <person name="Duran D."/>
            <person name="Rey L."/>
            <person name="Navarro A."/>
            <person name="Busquets A."/>
            <person name="Imperial J."/>
            <person name="Ruiz-Argueso T."/>
        </authorList>
    </citation>
    <scope>NUCLEOTIDE SEQUENCE [LARGE SCALE GENOMIC DNA]</scope>
    <source>
        <strain evidence="2 3">CCBAU 23086</strain>
    </source>
</reference>
<evidence type="ECO:0000259" key="1">
    <source>
        <dbReference type="Pfam" id="PF03979"/>
    </source>
</evidence>
<evidence type="ECO:0000313" key="3">
    <source>
        <dbReference type="Proteomes" id="UP000051660"/>
    </source>
</evidence>
<dbReference type="OrthoDB" id="8254688at2"/>